<organism evidence="2 3">
    <name type="scientific">Colocasia esculenta</name>
    <name type="common">Wild taro</name>
    <name type="synonym">Arum esculentum</name>
    <dbReference type="NCBI Taxonomy" id="4460"/>
    <lineage>
        <taxon>Eukaryota</taxon>
        <taxon>Viridiplantae</taxon>
        <taxon>Streptophyta</taxon>
        <taxon>Embryophyta</taxon>
        <taxon>Tracheophyta</taxon>
        <taxon>Spermatophyta</taxon>
        <taxon>Magnoliopsida</taxon>
        <taxon>Liliopsida</taxon>
        <taxon>Araceae</taxon>
        <taxon>Aroideae</taxon>
        <taxon>Colocasieae</taxon>
        <taxon>Colocasia</taxon>
    </lineage>
</organism>
<name>A0A843UVB1_COLES</name>
<accession>A0A843UVB1</accession>
<proteinExistence type="predicted"/>
<dbReference type="AlphaFoldDB" id="A0A843UVB1"/>
<dbReference type="Proteomes" id="UP000652761">
    <property type="component" value="Unassembled WGS sequence"/>
</dbReference>
<evidence type="ECO:0000313" key="3">
    <source>
        <dbReference type="Proteomes" id="UP000652761"/>
    </source>
</evidence>
<dbReference type="EMBL" id="NMUH01000906">
    <property type="protein sequence ID" value="MQL86506.1"/>
    <property type="molecule type" value="Genomic_DNA"/>
</dbReference>
<feature type="compositionally biased region" description="Basic and acidic residues" evidence="1">
    <location>
        <begin position="10"/>
        <end position="20"/>
    </location>
</feature>
<feature type="region of interest" description="Disordered" evidence="1">
    <location>
        <begin position="1"/>
        <end position="32"/>
    </location>
</feature>
<evidence type="ECO:0000313" key="2">
    <source>
        <dbReference type="EMBL" id="MQL86506.1"/>
    </source>
</evidence>
<protein>
    <submittedName>
        <fullName evidence="2">Uncharacterized protein</fullName>
    </submittedName>
</protein>
<reference evidence="2" key="1">
    <citation type="submission" date="2017-07" db="EMBL/GenBank/DDBJ databases">
        <title>Taro Niue Genome Assembly and Annotation.</title>
        <authorList>
            <person name="Atibalentja N."/>
            <person name="Keating K."/>
            <person name="Fields C.J."/>
        </authorList>
    </citation>
    <scope>NUCLEOTIDE SEQUENCE</scope>
    <source>
        <strain evidence="2">Niue_2</strain>
        <tissue evidence="2">Leaf</tissue>
    </source>
</reference>
<keyword evidence="3" id="KW-1185">Reference proteome</keyword>
<comment type="caution">
    <text evidence="2">The sequence shown here is derived from an EMBL/GenBank/DDBJ whole genome shotgun (WGS) entry which is preliminary data.</text>
</comment>
<gene>
    <name evidence="2" type="ORF">Taro_019037</name>
</gene>
<sequence>MASRGRRSTQAREDEQRCEEMGSGSISSSQGAWPWWSIHHGEV</sequence>
<evidence type="ECO:0000256" key="1">
    <source>
        <dbReference type="SAM" id="MobiDB-lite"/>
    </source>
</evidence>